<dbReference type="Proteomes" id="UP000014155">
    <property type="component" value="Unassembled WGS sequence"/>
</dbReference>
<dbReference type="Gene3D" id="1.10.260.40">
    <property type="entry name" value="lambda repressor-like DNA-binding domains"/>
    <property type="match status" value="1"/>
</dbReference>
<keyword evidence="3" id="KW-1185">Reference proteome</keyword>
<sequence length="443" mass="50345">MEEIYFFQHSYLYNIEPGGLKTEYIESLTSYITRLSEAHSVYTGTLLNRVLAQRLNREYISKYAVNGGNGFLDSAHALNGTHKNASDFAGIISALTCRNDIQYMTMTTWRDVIPAKGLLKGTLSWCPECYEELRKSSLPIFSPLLWNFKVAEICEKHGIRLASVCPNCNSKIPYLHRKGCNGFCPKCNAWLGDSPKDNNNKSGSDIKYQSWVNSNIGELLRLAPTLNCFPKRENLTNNINYLIYNTCNGILDFGRFTGFSKATVSDWSSGKSIPTLDKLLFIGYRFGVMLKDMLINADITAKTSRLIGGEASIVTENKYIGRKKLCYDQVREELEKYLRKDKNIPMSQVAQKIGINKRVLYRIFPDLCKQISKNHKQSLEKSGIERAQKVKQEIDYTIENLLANGQYPGRRKIEMNLSNKIILREKVAKEAWKSKLGMNGLGK</sequence>
<dbReference type="InterPro" id="IPR001387">
    <property type="entry name" value="Cro/C1-type_HTH"/>
</dbReference>
<dbReference type="STRING" id="1195236.CTER_3727"/>
<dbReference type="RefSeq" id="WP_004628146.1">
    <property type="nucleotide sequence ID" value="NZ_AORV01000052.1"/>
</dbReference>
<evidence type="ECO:0000313" key="3">
    <source>
        <dbReference type="Proteomes" id="UP000014155"/>
    </source>
</evidence>
<evidence type="ECO:0000313" key="2">
    <source>
        <dbReference type="EMBL" id="EMS70560.1"/>
    </source>
</evidence>
<evidence type="ECO:0000259" key="1">
    <source>
        <dbReference type="Pfam" id="PF06527"/>
    </source>
</evidence>
<dbReference type="EMBL" id="AORV01000052">
    <property type="protein sequence ID" value="EMS70560.1"/>
    <property type="molecule type" value="Genomic_DNA"/>
</dbReference>
<dbReference type="eggNOG" id="COG1309">
    <property type="taxonomic scope" value="Bacteria"/>
</dbReference>
<feature type="domain" description="TniQ" evidence="1">
    <location>
        <begin position="20"/>
        <end position="161"/>
    </location>
</feature>
<dbReference type="AlphaFoldDB" id="S0FGH6"/>
<dbReference type="Pfam" id="PF06527">
    <property type="entry name" value="TniQ"/>
    <property type="match status" value="1"/>
</dbReference>
<protein>
    <recommendedName>
        <fullName evidence="1">TniQ domain-containing protein</fullName>
    </recommendedName>
</protein>
<dbReference type="InterPro" id="IPR010982">
    <property type="entry name" value="Lambda_DNA-bd_dom_sf"/>
</dbReference>
<gene>
    <name evidence="2" type="ORF">CTER_3727</name>
</gene>
<name>S0FGH6_RUMCE</name>
<reference evidence="2 3" key="1">
    <citation type="journal article" date="2013" name="Genome Announc.">
        <title>Draft Genome Sequence of the Cellulolytic, Mesophilic, Anaerobic Bacterium Clostridium termitidis Strain CT1112 (DSM 5398).</title>
        <authorList>
            <person name="Lal S."/>
            <person name="Ramachandran U."/>
            <person name="Zhang X."/>
            <person name="Munir R."/>
            <person name="Sparling R."/>
            <person name="Levin D.B."/>
        </authorList>
    </citation>
    <scope>NUCLEOTIDE SEQUENCE [LARGE SCALE GENOMIC DNA]</scope>
    <source>
        <strain evidence="2 3">CT1112</strain>
    </source>
</reference>
<dbReference type="GO" id="GO:0003677">
    <property type="term" value="F:DNA binding"/>
    <property type="evidence" value="ECO:0007669"/>
    <property type="project" value="InterPro"/>
</dbReference>
<accession>S0FGH6</accession>
<dbReference type="CDD" id="cd00093">
    <property type="entry name" value="HTH_XRE"/>
    <property type="match status" value="1"/>
</dbReference>
<organism evidence="2 3">
    <name type="scientific">Ruminiclostridium cellobioparum subsp. termitidis CT1112</name>
    <dbReference type="NCBI Taxonomy" id="1195236"/>
    <lineage>
        <taxon>Bacteria</taxon>
        <taxon>Bacillati</taxon>
        <taxon>Bacillota</taxon>
        <taxon>Clostridia</taxon>
        <taxon>Eubacteriales</taxon>
        <taxon>Oscillospiraceae</taxon>
        <taxon>Ruminiclostridium</taxon>
    </lineage>
</organism>
<comment type="caution">
    <text evidence="2">The sequence shown here is derived from an EMBL/GenBank/DDBJ whole genome shotgun (WGS) entry which is preliminary data.</text>
</comment>
<dbReference type="InterPro" id="IPR009492">
    <property type="entry name" value="TniQ"/>
</dbReference>
<proteinExistence type="predicted"/>
<dbReference type="PATRIC" id="fig|1195236.3.peg.3945"/>